<name>A0A3R9YH07_9SPHN</name>
<gene>
    <name evidence="1" type="ORF">HMF7854_02215</name>
</gene>
<reference evidence="1 2" key="1">
    <citation type="submission" date="2018-12" db="EMBL/GenBank/DDBJ databases">
        <title>Sphingomonas sp. HMF7854 Genome sequencing and assembly.</title>
        <authorList>
            <person name="Cha I."/>
            <person name="Kang H."/>
            <person name="Kim H."/>
            <person name="Kang J."/>
            <person name="Joh K."/>
        </authorList>
    </citation>
    <scope>NUCLEOTIDE SEQUENCE [LARGE SCALE GENOMIC DNA]</scope>
    <source>
        <strain evidence="1 2">HMF7854</strain>
    </source>
</reference>
<dbReference type="Pfam" id="PF14352">
    <property type="entry name" value="DUF4402"/>
    <property type="match status" value="1"/>
</dbReference>
<evidence type="ECO:0000313" key="2">
    <source>
        <dbReference type="Proteomes" id="UP000274661"/>
    </source>
</evidence>
<accession>A0A3R9YH07</accession>
<dbReference type="OrthoDB" id="7407088at2"/>
<comment type="caution">
    <text evidence="1">The sequence shown here is derived from an EMBL/GenBank/DDBJ whole genome shotgun (WGS) entry which is preliminary data.</text>
</comment>
<protein>
    <submittedName>
        <fullName evidence="1">DUF4402 domain-containing protein</fullName>
    </submittedName>
</protein>
<dbReference type="Proteomes" id="UP000274661">
    <property type="component" value="Unassembled WGS sequence"/>
</dbReference>
<organism evidence="1 2">
    <name type="scientific">Sphingomonas ginkgonis</name>
    <dbReference type="NCBI Taxonomy" id="2315330"/>
    <lineage>
        <taxon>Bacteria</taxon>
        <taxon>Pseudomonadati</taxon>
        <taxon>Pseudomonadota</taxon>
        <taxon>Alphaproteobacteria</taxon>
        <taxon>Sphingomonadales</taxon>
        <taxon>Sphingomonadaceae</taxon>
        <taxon>Sphingomonas</taxon>
    </lineage>
</organism>
<dbReference type="InterPro" id="IPR025514">
    <property type="entry name" value="DUF4402"/>
</dbReference>
<sequence>MWVSAGTAAMVSGAFTRTSPVWRQEQPMRLVLLLLLAAVLAGPGSPAGAQCRLCGSAPGLGEPATAATPMRLEVETRLDFDRLVLRSPAGGQARLGPDGSRSLAGVEEIGGRAFAGTIVIRGEAGRLVRIDLPAEIRMSGIGGGQIRITDLVSDAPAVARLDSSGLLRVRLGGRLDISGEAEGDYRGEIPITVEYL</sequence>
<keyword evidence="2" id="KW-1185">Reference proteome</keyword>
<proteinExistence type="predicted"/>
<dbReference type="EMBL" id="RWJF01000001">
    <property type="protein sequence ID" value="RST29770.1"/>
    <property type="molecule type" value="Genomic_DNA"/>
</dbReference>
<evidence type="ECO:0000313" key="1">
    <source>
        <dbReference type="EMBL" id="RST29770.1"/>
    </source>
</evidence>
<dbReference type="AlphaFoldDB" id="A0A3R9YH07"/>